<dbReference type="Proteomes" id="UP001231189">
    <property type="component" value="Unassembled WGS sequence"/>
</dbReference>
<dbReference type="AlphaFoldDB" id="A0AAD8U5L9"/>
<feature type="compositionally biased region" description="Acidic residues" evidence="1">
    <location>
        <begin position="369"/>
        <end position="393"/>
    </location>
</feature>
<accession>A0AAD8U5L9</accession>
<sequence length="439" mass="49644">MAITINGEVGNFFRNGHEPDGLATAYLKYILLCFENMSGLRINFRKSEVMLVGGDVAEGTRIANMLNCKRGTFPFTYLGLPVSDRALLASDWGPLTNKVAKRADPWMGKLMSSAARMTLINSCVSSLPLHATAVCLLGEGTHGLLDKVRSRFYCEANETKRKYHWVRWSAMCKPKCLGGLGIVDTRIMNVCLLTKWIWRLYAGEQGLWADILRANYLVDKDLLADKHMPRSQFWNAIQKIKHVFCMGARHVVHNGRATRFWVDWWHEKGPLKDQFPGLLAIATEPLAIVAMLFRDNECRITFCRELSFGERVEWDSLSRLVNALHLSETHDSISWSLEPGGSSRGGKGDGSRHIAGGVNLNHDHHDENDGTQDFDEEDEQTYLDQDVYEEEAPEPTQAPSKGKKKRKKNSPLAELRIKWTDKEEECLAEAWKTVSMNGM</sequence>
<evidence type="ECO:0000256" key="1">
    <source>
        <dbReference type="SAM" id="MobiDB-lite"/>
    </source>
</evidence>
<gene>
    <name evidence="2" type="ORF">QYE76_014782</name>
</gene>
<comment type="caution">
    <text evidence="2">The sequence shown here is derived from an EMBL/GenBank/DDBJ whole genome shotgun (WGS) entry which is preliminary data.</text>
</comment>
<protein>
    <submittedName>
        <fullName evidence="2">Uncharacterized protein</fullName>
    </submittedName>
</protein>
<keyword evidence="3" id="KW-1185">Reference proteome</keyword>
<feature type="region of interest" description="Disordered" evidence="1">
    <location>
        <begin position="335"/>
        <end position="412"/>
    </location>
</feature>
<dbReference type="EMBL" id="JAUUTY010000001">
    <property type="protein sequence ID" value="KAK1698085.1"/>
    <property type="molecule type" value="Genomic_DNA"/>
</dbReference>
<reference evidence="2" key="1">
    <citation type="submission" date="2023-07" db="EMBL/GenBank/DDBJ databases">
        <title>A chromosome-level genome assembly of Lolium multiflorum.</title>
        <authorList>
            <person name="Chen Y."/>
            <person name="Copetti D."/>
            <person name="Kolliker R."/>
            <person name="Studer B."/>
        </authorList>
    </citation>
    <scope>NUCLEOTIDE SEQUENCE</scope>
    <source>
        <strain evidence="2">02402/16</strain>
        <tissue evidence="2">Leaf</tissue>
    </source>
</reference>
<evidence type="ECO:0000313" key="2">
    <source>
        <dbReference type="EMBL" id="KAK1698085.1"/>
    </source>
</evidence>
<proteinExistence type="predicted"/>
<dbReference type="PANTHER" id="PTHR33116">
    <property type="entry name" value="REVERSE TRANSCRIPTASE ZINC-BINDING DOMAIN-CONTAINING PROTEIN-RELATED-RELATED"/>
    <property type="match status" value="1"/>
</dbReference>
<name>A0AAD8U5L9_LOLMU</name>
<evidence type="ECO:0000313" key="3">
    <source>
        <dbReference type="Proteomes" id="UP001231189"/>
    </source>
</evidence>
<organism evidence="2 3">
    <name type="scientific">Lolium multiflorum</name>
    <name type="common">Italian ryegrass</name>
    <name type="synonym">Lolium perenne subsp. multiflorum</name>
    <dbReference type="NCBI Taxonomy" id="4521"/>
    <lineage>
        <taxon>Eukaryota</taxon>
        <taxon>Viridiplantae</taxon>
        <taxon>Streptophyta</taxon>
        <taxon>Embryophyta</taxon>
        <taxon>Tracheophyta</taxon>
        <taxon>Spermatophyta</taxon>
        <taxon>Magnoliopsida</taxon>
        <taxon>Liliopsida</taxon>
        <taxon>Poales</taxon>
        <taxon>Poaceae</taxon>
        <taxon>BOP clade</taxon>
        <taxon>Pooideae</taxon>
        <taxon>Poodae</taxon>
        <taxon>Poeae</taxon>
        <taxon>Poeae Chloroplast Group 2 (Poeae type)</taxon>
        <taxon>Loliodinae</taxon>
        <taxon>Loliinae</taxon>
        <taxon>Lolium</taxon>
    </lineage>
</organism>
<dbReference type="PANTHER" id="PTHR33116:SF87">
    <property type="entry name" value="OS01G0158850 PROTEIN"/>
    <property type="match status" value="1"/>
</dbReference>